<dbReference type="Pfam" id="PF00169">
    <property type="entry name" value="PH"/>
    <property type="match status" value="1"/>
</dbReference>
<dbReference type="CDD" id="cd00821">
    <property type="entry name" value="PH"/>
    <property type="match status" value="1"/>
</dbReference>
<evidence type="ECO:0000259" key="1">
    <source>
        <dbReference type="PROSITE" id="PS50003"/>
    </source>
</evidence>
<dbReference type="AlphaFoldDB" id="A0A7S4FYI1"/>
<dbReference type="InterPro" id="IPR001849">
    <property type="entry name" value="PH_domain"/>
</dbReference>
<organism evidence="2">
    <name type="scientific">Eutreptiella gymnastica</name>
    <dbReference type="NCBI Taxonomy" id="73025"/>
    <lineage>
        <taxon>Eukaryota</taxon>
        <taxon>Discoba</taxon>
        <taxon>Euglenozoa</taxon>
        <taxon>Euglenida</taxon>
        <taxon>Spirocuta</taxon>
        <taxon>Euglenophyceae</taxon>
        <taxon>Eutreptiales</taxon>
        <taxon>Eutreptiaceae</taxon>
        <taxon>Eutreptiella</taxon>
    </lineage>
</organism>
<dbReference type="SUPFAM" id="SSF50729">
    <property type="entry name" value="PH domain-like"/>
    <property type="match status" value="1"/>
</dbReference>
<name>A0A7S4FYI1_9EUGL</name>
<gene>
    <name evidence="2" type="ORF">EGYM00163_LOCUS30512</name>
</gene>
<proteinExistence type="predicted"/>
<dbReference type="EMBL" id="HBJA01087545">
    <property type="protein sequence ID" value="CAE0819343.1"/>
    <property type="molecule type" value="Transcribed_RNA"/>
</dbReference>
<dbReference type="InterPro" id="IPR011993">
    <property type="entry name" value="PH-like_dom_sf"/>
</dbReference>
<protein>
    <recommendedName>
        <fullName evidence="1">PH domain-containing protein</fullName>
    </recommendedName>
</protein>
<evidence type="ECO:0000313" key="2">
    <source>
        <dbReference type="EMBL" id="CAE0819343.1"/>
    </source>
</evidence>
<feature type="domain" description="PH" evidence="1">
    <location>
        <begin position="32"/>
        <end position="122"/>
    </location>
</feature>
<dbReference type="PROSITE" id="PS50003">
    <property type="entry name" value="PH_DOMAIN"/>
    <property type="match status" value="1"/>
</dbReference>
<dbReference type="SMART" id="SM00233">
    <property type="entry name" value="PH"/>
    <property type="match status" value="1"/>
</dbReference>
<accession>A0A7S4FYI1</accession>
<sequence length="213" mass="23244">MLEHPPTDSSGCTGLRACGIDSTASAGSRDEGASISGFLQRQTAFGLWQQCWFQLRSDGLYFASKERGQGGKLLDLTDCHLVNTEGKKHNFSIVHQGGKLHVSANCQELKTVWLSALQKAILDAKLRSRPLEVTEHAFVGHGTTSQVSKAMADATRTHHGHQLDMLWMEPMHHAADSCLRLRSCPSPAGWDLEGRQSGEFCKGSLADNGHGRH</sequence>
<reference evidence="2" key="1">
    <citation type="submission" date="2021-01" db="EMBL/GenBank/DDBJ databases">
        <authorList>
            <person name="Corre E."/>
            <person name="Pelletier E."/>
            <person name="Niang G."/>
            <person name="Scheremetjew M."/>
            <person name="Finn R."/>
            <person name="Kale V."/>
            <person name="Holt S."/>
            <person name="Cochrane G."/>
            <person name="Meng A."/>
            <person name="Brown T."/>
            <person name="Cohen L."/>
        </authorList>
    </citation>
    <scope>NUCLEOTIDE SEQUENCE</scope>
    <source>
        <strain evidence="2">CCMP1594</strain>
    </source>
</reference>
<dbReference type="Gene3D" id="2.30.29.30">
    <property type="entry name" value="Pleckstrin-homology domain (PH domain)/Phosphotyrosine-binding domain (PTB)"/>
    <property type="match status" value="1"/>
</dbReference>